<reference evidence="1 2" key="1">
    <citation type="submission" date="2014-04" db="EMBL/GenBank/DDBJ databases">
        <authorList>
            <consortium name="DOE Joint Genome Institute"/>
            <person name="Kuo A."/>
            <person name="Kohler A."/>
            <person name="Nagy L.G."/>
            <person name="Floudas D."/>
            <person name="Copeland A."/>
            <person name="Barry K.W."/>
            <person name="Cichocki N."/>
            <person name="Veneault-Fourrey C."/>
            <person name="LaButti K."/>
            <person name="Lindquist E.A."/>
            <person name="Lipzen A."/>
            <person name="Lundell T."/>
            <person name="Morin E."/>
            <person name="Murat C."/>
            <person name="Sun H."/>
            <person name="Tunlid A."/>
            <person name="Henrissat B."/>
            <person name="Grigoriev I.V."/>
            <person name="Hibbett D.S."/>
            <person name="Martin F."/>
            <person name="Nordberg H.P."/>
            <person name="Cantor M.N."/>
            <person name="Hua S.X."/>
        </authorList>
    </citation>
    <scope>NUCLEOTIDE SEQUENCE [LARGE SCALE GENOMIC DNA]</scope>
    <source>
        <strain evidence="1 2">Foug A</strain>
    </source>
</reference>
<accession>A0A0C3CRA1</accession>
<proteinExistence type="predicted"/>
<protein>
    <submittedName>
        <fullName evidence="1">Uncharacterized protein</fullName>
    </submittedName>
</protein>
<evidence type="ECO:0000313" key="1">
    <source>
        <dbReference type="EMBL" id="KIM51110.1"/>
    </source>
</evidence>
<keyword evidence="2" id="KW-1185">Reference proteome</keyword>
<dbReference type="AlphaFoldDB" id="A0A0C3CRA1"/>
<evidence type="ECO:0000313" key="2">
    <source>
        <dbReference type="Proteomes" id="UP000053989"/>
    </source>
</evidence>
<dbReference type="EMBL" id="KN822285">
    <property type="protein sequence ID" value="KIM51110.1"/>
    <property type="molecule type" value="Genomic_DNA"/>
</dbReference>
<sequence>MRAWRLIQTWVYGGSNLDVVSEVMEIAYGDQYVHVDWEEVFDRLQRVYETEEDEDNPETHQIFHEILNSRGLPVLHPFNRSFLLTATLLPMVHLDEASSPPAPPKALAKTKKRSLDSLCALDLAVIDLTKFETGDEDANKVGPSEVLQKQQKMNVTQLSSCFLDVSVLDDEEDNNKGDNKNYSDEDMLKTSPAKVLPGGWTLFASCLDNICRLYSDSTNLARGTLNDPPIVPPSQYNMCPPMFTRLIS</sequence>
<reference evidence="2" key="2">
    <citation type="submission" date="2015-01" db="EMBL/GenBank/DDBJ databases">
        <title>Evolutionary Origins and Diversification of the Mycorrhizal Mutualists.</title>
        <authorList>
            <consortium name="DOE Joint Genome Institute"/>
            <consortium name="Mycorrhizal Genomics Consortium"/>
            <person name="Kohler A."/>
            <person name="Kuo A."/>
            <person name="Nagy L.G."/>
            <person name="Floudas D."/>
            <person name="Copeland A."/>
            <person name="Barry K.W."/>
            <person name="Cichocki N."/>
            <person name="Veneault-Fourrey C."/>
            <person name="LaButti K."/>
            <person name="Lindquist E.A."/>
            <person name="Lipzen A."/>
            <person name="Lundell T."/>
            <person name="Morin E."/>
            <person name="Murat C."/>
            <person name="Riley R."/>
            <person name="Ohm R."/>
            <person name="Sun H."/>
            <person name="Tunlid A."/>
            <person name="Henrissat B."/>
            <person name="Grigoriev I.V."/>
            <person name="Hibbett D.S."/>
            <person name="Martin F."/>
        </authorList>
    </citation>
    <scope>NUCLEOTIDE SEQUENCE [LARGE SCALE GENOMIC DNA]</scope>
    <source>
        <strain evidence="2">Foug A</strain>
    </source>
</reference>
<organism evidence="1 2">
    <name type="scientific">Scleroderma citrinum Foug A</name>
    <dbReference type="NCBI Taxonomy" id="1036808"/>
    <lineage>
        <taxon>Eukaryota</taxon>
        <taxon>Fungi</taxon>
        <taxon>Dikarya</taxon>
        <taxon>Basidiomycota</taxon>
        <taxon>Agaricomycotina</taxon>
        <taxon>Agaricomycetes</taxon>
        <taxon>Agaricomycetidae</taxon>
        <taxon>Boletales</taxon>
        <taxon>Sclerodermatineae</taxon>
        <taxon>Sclerodermataceae</taxon>
        <taxon>Scleroderma</taxon>
    </lineage>
</organism>
<dbReference type="Proteomes" id="UP000053989">
    <property type="component" value="Unassembled WGS sequence"/>
</dbReference>
<dbReference type="InParanoid" id="A0A0C3CRA1"/>
<gene>
    <name evidence="1" type="ORF">SCLCIDRAFT_33726</name>
</gene>
<name>A0A0C3CRA1_9AGAM</name>
<dbReference type="HOGENOM" id="CLU_1120677_0_0_1"/>